<dbReference type="InterPro" id="IPR016187">
    <property type="entry name" value="CTDL_fold"/>
</dbReference>
<dbReference type="Pfam" id="PF00059">
    <property type="entry name" value="Lectin_C"/>
    <property type="match status" value="1"/>
</dbReference>
<dbReference type="PROSITE" id="PS00615">
    <property type="entry name" value="C_TYPE_LECTIN_1"/>
    <property type="match status" value="1"/>
</dbReference>
<evidence type="ECO:0000313" key="4">
    <source>
        <dbReference type="Ensembl" id="ENSAMXP00005056365.1"/>
    </source>
</evidence>
<dbReference type="AlphaFoldDB" id="A0A8B9RP03"/>
<evidence type="ECO:0000256" key="2">
    <source>
        <dbReference type="SAM" id="SignalP"/>
    </source>
</evidence>
<dbReference type="Proteomes" id="UP000694621">
    <property type="component" value="Unplaced"/>
</dbReference>
<dbReference type="Gene3D" id="3.10.100.10">
    <property type="entry name" value="Mannose-Binding Protein A, subunit A"/>
    <property type="match status" value="1"/>
</dbReference>
<keyword evidence="2" id="KW-0732">Signal</keyword>
<proteinExistence type="predicted"/>
<feature type="domain" description="C-type lectin" evidence="3">
    <location>
        <begin position="32"/>
        <end position="163"/>
    </location>
</feature>
<sequence>IINYKLNTLLIVVFASINSCINFHCDEGYLLYGNYCYHFEAEMSKTWQEAEAYCVSQSGHLASIPNQETTSFITGDADRGLLTPSMTTSIPNGVSLWMGGHDSVTEGDYLWSDGSALSHTNWGPGEPNDHAGRENCVELVTTQNGSSYWNDIFCDAHQDWVCMIAKGKTPTEPPVPPSAIPGNTY</sequence>
<dbReference type="Ensembl" id="ENSAMXT00005060909.1">
    <property type="protein sequence ID" value="ENSAMXP00005056365.1"/>
    <property type="gene ID" value="ENSAMXG00005025023.1"/>
</dbReference>
<organism evidence="4 5">
    <name type="scientific">Astyanax mexicanus</name>
    <name type="common">Blind cave fish</name>
    <name type="synonym">Astyanax fasciatus mexicanus</name>
    <dbReference type="NCBI Taxonomy" id="7994"/>
    <lineage>
        <taxon>Eukaryota</taxon>
        <taxon>Metazoa</taxon>
        <taxon>Chordata</taxon>
        <taxon>Craniata</taxon>
        <taxon>Vertebrata</taxon>
        <taxon>Euteleostomi</taxon>
        <taxon>Actinopterygii</taxon>
        <taxon>Neopterygii</taxon>
        <taxon>Teleostei</taxon>
        <taxon>Ostariophysi</taxon>
        <taxon>Characiformes</taxon>
        <taxon>Characoidei</taxon>
        <taxon>Acestrorhamphidae</taxon>
        <taxon>Acestrorhamphinae</taxon>
        <taxon>Astyanax</taxon>
    </lineage>
</organism>
<reference evidence="4" key="1">
    <citation type="submission" date="2025-08" db="UniProtKB">
        <authorList>
            <consortium name="Ensembl"/>
        </authorList>
    </citation>
    <scope>IDENTIFICATION</scope>
</reference>
<evidence type="ECO:0000313" key="5">
    <source>
        <dbReference type="Proteomes" id="UP000694621"/>
    </source>
</evidence>
<dbReference type="SUPFAM" id="SSF56436">
    <property type="entry name" value="C-type lectin-like"/>
    <property type="match status" value="1"/>
</dbReference>
<dbReference type="PANTHER" id="PTHR22803">
    <property type="entry name" value="MANNOSE, PHOSPHOLIPASE, LECTIN RECEPTOR RELATED"/>
    <property type="match status" value="1"/>
</dbReference>
<dbReference type="PROSITE" id="PS50041">
    <property type="entry name" value="C_TYPE_LECTIN_2"/>
    <property type="match status" value="1"/>
</dbReference>
<feature type="chain" id="PRO_5034350904" description="C-type lectin domain-containing protein" evidence="2">
    <location>
        <begin position="23"/>
        <end position="185"/>
    </location>
</feature>
<dbReference type="InterPro" id="IPR016186">
    <property type="entry name" value="C-type_lectin-like/link_sf"/>
</dbReference>
<dbReference type="InterPro" id="IPR001304">
    <property type="entry name" value="C-type_lectin-like"/>
</dbReference>
<accession>A0A8B9RP03</accession>
<feature type="signal peptide" evidence="2">
    <location>
        <begin position="1"/>
        <end position="22"/>
    </location>
</feature>
<name>A0A8B9RP03_ASTMX</name>
<dbReference type="InterPro" id="IPR018378">
    <property type="entry name" value="C-type_lectin_CS"/>
</dbReference>
<evidence type="ECO:0000256" key="1">
    <source>
        <dbReference type="ARBA" id="ARBA00023157"/>
    </source>
</evidence>
<protein>
    <recommendedName>
        <fullName evidence="3">C-type lectin domain-containing protein</fullName>
    </recommendedName>
</protein>
<dbReference type="SMART" id="SM00034">
    <property type="entry name" value="CLECT"/>
    <property type="match status" value="1"/>
</dbReference>
<dbReference type="InterPro" id="IPR050111">
    <property type="entry name" value="C-type_lectin/snaclec_domain"/>
</dbReference>
<evidence type="ECO:0000259" key="3">
    <source>
        <dbReference type="PROSITE" id="PS50041"/>
    </source>
</evidence>
<keyword evidence="1" id="KW-1015">Disulfide bond</keyword>